<organism evidence="1 2">
    <name type="scientific">Petrolisthes cinctipes</name>
    <name type="common">Flat porcelain crab</name>
    <dbReference type="NCBI Taxonomy" id="88211"/>
    <lineage>
        <taxon>Eukaryota</taxon>
        <taxon>Metazoa</taxon>
        <taxon>Ecdysozoa</taxon>
        <taxon>Arthropoda</taxon>
        <taxon>Crustacea</taxon>
        <taxon>Multicrustacea</taxon>
        <taxon>Malacostraca</taxon>
        <taxon>Eumalacostraca</taxon>
        <taxon>Eucarida</taxon>
        <taxon>Decapoda</taxon>
        <taxon>Pleocyemata</taxon>
        <taxon>Anomura</taxon>
        <taxon>Galatheoidea</taxon>
        <taxon>Porcellanidae</taxon>
        <taxon>Petrolisthes</taxon>
    </lineage>
</organism>
<reference evidence="1" key="1">
    <citation type="submission" date="2023-10" db="EMBL/GenBank/DDBJ databases">
        <title>Genome assemblies of two species of porcelain crab, Petrolisthes cinctipes and Petrolisthes manimaculis (Anomura: Porcellanidae).</title>
        <authorList>
            <person name="Angst P."/>
        </authorList>
    </citation>
    <scope>NUCLEOTIDE SEQUENCE</scope>
    <source>
        <strain evidence="1">PB745_01</strain>
        <tissue evidence="1">Gill</tissue>
    </source>
</reference>
<evidence type="ECO:0000313" key="2">
    <source>
        <dbReference type="Proteomes" id="UP001286313"/>
    </source>
</evidence>
<protein>
    <submittedName>
        <fullName evidence="1">Uncharacterized protein</fullName>
    </submittedName>
</protein>
<keyword evidence="2" id="KW-1185">Reference proteome</keyword>
<name>A0AAE1FCC7_PETCI</name>
<dbReference type="EMBL" id="JAWQEG010002611">
    <property type="protein sequence ID" value="KAK3870770.1"/>
    <property type="molecule type" value="Genomic_DNA"/>
</dbReference>
<evidence type="ECO:0000313" key="1">
    <source>
        <dbReference type="EMBL" id="KAK3870770.1"/>
    </source>
</evidence>
<sequence length="104" mass="11806">MIFGILAIEISPCWSTRYTTVVSTRLAVAETVFSSSQPSGCQFFHCHPWSSPAFPEETREVTALTNHTAVQTPQDRCSIHLRAGVYQEKMRRRDGATQRYVQRS</sequence>
<proteinExistence type="predicted"/>
<gene>
    <name evidence="1" type="ORF">Pcinc_024028</name>
</gene>
<dbReference type="Proteomes" id="UP001286313">
    <property type="component" value="Unassembled WGS sequence"/>
</dbReference>
<accession>A0AAE1FCC7</accession>
<dbReference type="AlphaFoldDB" id="A0AAE1FCC7"/>
<comment type="caution">
    <text evidence="1">The sequence shown here is derived from an EMBL/GenBank/DDBJ whole genome shotgun (WGS) entry which is preliminary data.</text>
</comment>